<dbReference type="FunFam" id="1.10.10.10:FF:000322">
    <property type="entry name" value="Probable disease resistance protein At1g63360"/>
    <property type="match status" value="1"/>
</dbReference>
<feature type="region of interest" description="Disordered" evidence="8">
    <location>
        <begin position="881"/>
        <end position="915"/>
    </location>
</feature>
<comment type="similarity">
    <text evidence="1">Belongs to the disease resistance NB-LRR family.</text>
</comment>
<dbReference type="InterPro" id="IPR038005">
    <property type="entry name" value="RX-like_CC"/>
</dbReference>
<dbReference type="PRINTS" id="PR00364">
    <property type="entry name" value="DISEASERSIST"/>
</dbReference>
<dbReference type="FunFam" id="3.40.50.300:FF:001091">
    <property type="entry name" value="Probable disease resistance protein At1g61300"/>
    <property type="match status" value="1"/>
</dbReference>
<evidence type="ECO:0000256" key="3">
    <source>
        <dbReference type="ARBA" id="ARBA00022737"/>
    </source>
</evidence>
<evidence type="ECO:0000256" key="6">
    <source>
        <dbReference type="ARBA" id="ARBA00023054"/>
    </source>
</evidence>
<reference evidence="14" key="2">
    <citation type="submission" date="2013-12" db="EMBL/GenBank/DDBJ databases">
        <authorList>
            <person name="Yu Y."/>
            <person name="Lee S."/>
            <person name="de Baynast K."/>
            <person name="Wissotski M."/>
            <person name="Liu L."/>
            <person name="Talag J."/>
            <person name="Goicoechea J."/>
            <person name="Angelova A."/>
            <person name="Jetty R."/>
            <person name="Kudrna D."/>
            <person name="Golser W."/>
            <person name="Rivera L."/>
            <person name="Zhang J."/>
            <person name="Wing R."/>
        </authorList>
    </citation>
    <scope>NUCLEOTIDE SEQUENCE</scope>
</reference>
<dbReference type="InterPro" id="IPR041118">
    <property type="entry name" value="Rx_N"/>
</dbReference>
<organism evidence="13 14">
    <name type="scientific">Leersia perrieri</name>
    <dbReference type="NCBI Taxonomy" id="77586"/>
    <lineage>
        <taxon>Eukaryota</taxon>
        <taxon>Viridiplantae</taxon>
        <taxon>Streptophyta</taxon>
        <taxon>Embryophyta</taxon>
        <taxon>Tracheophyta</taxon>
        <taxon>Spermatophyta</taxon>
        <taxon>Magnoliopsida</taxon>
        <taxon>Liliopsida</taxon>
        <taxon>Poales</taxon>
        <taxon>Poaceae</taxon>
        <taxon>BOP clade</taxon>
        <taxon>Oryzoideae</taxon>
        <taxon>Oryzeae</taxon>
        <taxon>Oryzinae</taxon>
        <taxon>Leersia</taxon>
    </lineage>
</organism>
<name>A0A0D9XT06_9ORYZ</name>
<evidence type="ECO:0000313" key="14">
    <source>
        <dbReference type="Proteomes" id="UP000032180"/>
    </source>
</evidence>
<evidence type="ECO:0000256" key="2">
    <source>
        <dbReference type="ARBA" id="ARBA00022614"/>
    </source>
</evidence>
<evidence type="ECO:0000259" key="10">
    <source>
        <dbReference type="Pfam" id="PF18052"/>
    </source>
</evidence>
<dbReference type="SUPFAM" id="SSF52058">
    <property type="entry name" value="L domain-like"/>
    <property type="match status" value="1"/>
</dbReference>
<dbReference type="InterPro" id="IPR027417">
    <property type="entry name" value="P-loop_NTPase"/>
</dbReference>
<keyword evidence="14" id="KW-1185">Reference proteome</keyword>
<accession>A0A0D9XT06</accession>
<dbReference type="PANTHER" id="PTHR23155">
    <property type="entry name" value="DISEASE RESISTANCE PROTEIN RP"/>
    <property type="match status" value="1"/>
</dbReference>
<dbReference type="InterPro" id="IPR058922">
    <property type="entry name" value="WHD_DRP"/>
</dbReference>
<protein>
    <recommendedName>
        <fullName evidence="15">NB-ARC domain-containing protein</fullName>
    </recommendedName>
</protein>
<dbReference type="InterPro" id="IPR042197">
    <property type="entry name" value="Apaf_helical"/>
</dbReference>
<evidence type="ECO:0000256" key="8">
    <source>
        <dbReference type="SAM" id="MobiDB-lite"/>
    </source>
</evidence>
<keyword evidence="5" id="KW-0611">Plant defense</keyword>
<dbReference type="Gene3D" id="3.40.50.300">
    <property type="entry name" value="P-loop containing nucleotide triphosphate hydrolases"/>
    <property type="match status" value="1"/>
</dbReference>
<dbReference type="Gramene" id="LPERR11G13170.1">
    <property type="protein sequence ID" value="LPERR11G13170.1"/>
    <property type="gene ID" value="LPERR11G13170"/>
</dbReference>
<dbReference type="Pfam" id="PF18052">
    <property type="entry name" value="Rx_N"/>
    <property type="match status" value="1"/>
</dbReference>
<evidence type="ECO:0000256" key="1">
    <source>
        <dbReference type="ARBA" id="ARBA00008894"/>
    </source>
</evidence>
<dbReference type="Gene3D" id="1.10.8.430">
    <property type="entry name" value="Helical domain of apoptotic protease-activating factors"/>
    <property type="match status" value="1"/>
</dbReference>
<dbReference type="PANTHER" id="PTHR23155:SF1229">
    <property type="entry name" value="OS11G0550500 PROTEIN"/>
    <property type="match status" value="1"/>
</dbReference>
<feature type="coiled-coil region" evidence="7">
    <location>
        <begin position="22"/>
        <end position="49"/>
    </location>
</feature>
<feature type="compositionally biased region" description="Acidic residues" evidence="8">
    <location>
        <begin position="905"/>
        <end position="915"/>
    </location>
</feature>
<evidence type="ECO:0000259" key="9">
    <source>
        <dbReference type="Pfam" id="PF00931"/>
    </source>
</evidence>
<dbReference type="GO" id="GO:0002758">
    <property type="term" value="P:innate immune response-activating signaling pathway"/>
    <property type="evidence" value="ECO:0007669"/>
    <property type="project" value="UniProtKB-ARBA"/>
</dbReference>
<dbReference type="GO" id="GO:0009626">
    <property type="term" value="P:plant-type hypersensitive response"/>
    <property type="evidence" value="ECO:0007669"/>
    <property type="project" value="UniProtKB-ARBA"/>
</dbReference>
<dbReference type="AlphaFoldDB" id="A0A0D9XT06"/>
<dbReference type="InterPro" id="IPR036388">
    <property type="entry name" value="WH-like_DNA-bd_sf"/>
</dbReference>
<feature type="domain" description="Disease resistance R13L4/SHOC-2-like LRR" evidence="12">
    <location>
        <begin position="535"/>
        <end position="886"/>
    </location>
</feature>
<keyword evidence="4" id="KW-0547">Nucleotide-binding</keyword>
<dbReference type="Pfam" id="PF23559">
    <property type="entry name" value="WHD_DRP"/>
    <property type="match status" value="1"/>
</dbReference>
<dbReference type="SUPFAM" id="SSF52540">
    <property type="entry name" value="P-loop containing nucleoside triphosphate hydrolases"/>
    <property type="match status" value="1"/>
</dbReference>
<keyword evidence="3" id="KW-0677">Repeat</keyword>
<dbReference type="InterPro" id="IPR055414">
    <property type="entry name" value="LRR_R13L4/SHOC2-like"/>
</dbReference>
<evidence type="ECO:0000256" key="4">
    <source>
        <dbReference type="ARBA" id="ARBA00022741"/>
    </source>
</evidence>
<dbReference type="Proteomes" id="UP000032180">
    <property type="component" value="Chromosome 11"/>
</dbReference>
<sequence length="915" mass="104979">MEALDILLPKLSELLTEEYNLHKKLRGEIMFLKAELESMEAALIKVSEKPIDQQPDPQDKIWVRDVRDLSYDIEDSIDKFMIHVDPRAPNKLHSFRGFIDRSLKLLNRAKFRHKIGTDIEEIKGRIKEVTERRYRYKVDGVAAKPVYPTIDILRLSALNKRAEEFVDIDEKRDEVVRRLMEGDEMSKKQLRIVSIVGFGGLGKTALAYVVYEKLKIQFDCVAFVSVSLNPNMIKIFKDMFDQLDKEKNTDISKQATWDETLLIIKLREFLRDKRYLVVIDDIWDTPAWETIKYSLSDNENGSRIITTTRIFDVAEEVGGIYQMAPLSVEHSRKLFCLRIFGAEERCPNQLAEVSEKILRKCAGVPLAIITIASVLASKSKVGNEHTYWSKVYQSMGSGLEDNLHVKNMRRILSVSYYDLPPNLRTCLLYLCLYPEDYYIPREDLIRLWVYEGFVHREQGKNMYQVGEDYFNELVRKFRVHDMVHDLITSLSNEECFVTTVCGQHVSPIRCKVRRLSLQTSYEDSLKQLETMSLSHVRSLIVLKRFKLVPAPLSKIFPVLRVLNLAYCEQVKNQHVKDICHLFHLRFLDLWGTSITELPREIKNLRFLQTLKMGETGIEELPSTFVQLEQLEYFVFRSKMRLPNGFGNLKCLQELGGDIIIDSPTMLDDLGRLTELRRLSIDFNDRWNKSYEEAFLRCLAKLTSLCQLAITGNLSLGSKELLSSDMHNSDIYSPVPNWKSSISSLSTLNAQLKTLGEGVLELLGSLPSLRYLSIEVDEPTLDRDERLTIGTIYPFMCLTWFRLSSATMEVAFAKGAMPKLHALRLIFEVQKTKELFGGDMDFGLENLSSLQLASICLSNCSCATPEEIEVVEDALRKAVTMNPNNPSFELQRSDDDDNRGGGSGGCDDDNDDDALE</sequence>
<reference evidence="13 14" key="1">
    <citation type="submission" date="2012-08" db="EMBL/GenBank/DDBJ databases">
        <title>Oryza genome evolution.</title>
        <authorList>
            <person name="Wing R.A."/>
        </authorList>
    </citation>
    <scope>NUCLEOTIDE SEQUENCE</scope>
</reference>
<dbReference type="Gene3D" id="1.10.10.10">
    <property type="entry name" value="Winged helix-like DNA-binding domain superfamily/Winged helix DNA-binding domain"/>
    <property type="match status" value="1"/>
</dbReference>
<evidence type="ECO:0000259" key="12">
    <source>
        <dbReference type="Pfam" id="PF23598"/>
    </source>
</evidence>
<dbReference type="HOGENOM" id="CLU_000837_25_0_1"/>
<evidence type="ECO:0000256" key="5">
    <source>
        <dbReference type="ARBA" id="ARBA00022821"/>
    </source>
</evidence>
<dbReference type="eggNOG" id="KOG4658">
    <property type="taxonomic scope" value="Eukaryota"/>
</dbReference>
<feature type="domain" description="NB-ARC" evidence="9">
    <location>
        <begin position="171"/>
        <end position="341"/>
    </location>
</feature>
<dbReference type="Gene3D" id="3.80.10.10">
    <property type="entry name" value="Ribonuclease Inhibitor"/>
    <property type="match status" value="1"/>
</dbReference>
<evidence type="ECO:0008006" key="15">
    <source>
        <dbReference type="Google" id="ProtNLM"/>
    </source>
</evidence>
<reference evidence="13" key="3">
    <citation type="submission" date="2015-04" db="UniProtKB">
        <authorList>
            <consortium name="EnsemblPlants"/>
        </authorList>
    </citation>
    <scope>IDENTIFICATION</scope>
</reference>
<dbReference type="GO" id="GO:0042742">
    <property type="term" value="P:defense response to bacterium"/>
    <property type="evidence" value="ECO:0007669"/>
    <property type="project" value="UniProtKB-ARBA"/>
</dbReference>
<feature type="domain" description="Disease resistance protein winged helix" evidence="11">
    <location>
        <begin position="432"/>
        <end position="487"/>
    </location>
</feature>
<dbReference type="GO" id="GO:0043531">
    <property type="term" value="F:ADP binding"/>
    <property type="evidence" value="ECO:0007669"/>
    <property type="project" value="InterPro"/>
</dbReference>
<dbReference type="Pfam" id="PF00931">
    <property type="entry name" value="NB-ARC"/>
    <property type="match status" value="1"/>
</dbReference>
<dbReference type="InterPro" id="IPR032675">
    <property type="entry name" value="LRR_dom_sf"/>
</dbReference>
<dbReference type="STRING" id="77586.A0A0D9XT06"/>
<dbReference type="InterPro" id="IPR044974">
    <property type="entry name" value="Disease_R_plants"/>
</dbReference>
<dbReference type="Pfam" id="PF23598">
    <property type="entry name" value="LRR_14"/>
    <property type="match status" value="1"/>
</dbReference>
<keyword evidence="2" id="KW-0433">Leucine-rich repeat</keyword>
<keyword evidence="6 7" id="KW-0175">Coiled coil</keyword>
<dbReference type="EnsemblPlants" id="LPERR11G13170.1">
    <property type="protein sequence ID" value="LPERR11G13170.1"/>
    <property type="gene ID" value="LPERR11G13170"/>
</dbReference>
<evidence type="ECO:0000256" key="7">
    <source>
        <dbReference type="SAM" id="Coils"/>
    </source>
</evidence>
<feature type="domain" description="Disease resistance N-terminal" evidence="10">
    <location>
        <begin position="3"/>
        <end position="89"/>
    </location>
</feature>
<evidence type="ECO:0000313" key="13">
    <source>
        <dbReference type="EnsemblPlants" id="LPERR11G13170.1"/>
    </source>
</evidence>
<dbReference type="InterPro" id="IPR002182">
    <property type="entry name" value="NB-ARC"/>
</dbReference>
<dbReference type="Gene3D" id="1.20.5.4130">
    <property type="match status" value="1"/>
</dbReference>
<dbReference type="CDD" id="cd14798">
    <property type="entry name" value="RX-CC_like"/>
    <property type="match status" value="1"/>
</dbReference>
<evidence type="ECO:0000259" key="11">
    <source>
        <dbReference type="Pfam" id="PF23559"/>
    </source>
</evidence>
<proteinExistence type="inferred from homology"/>